<feature type="region of interest" description="Disordered" evidence="21">
    <location>
        <begin position="1402"/>
        <end position="1447"/>
    </location>
</feature>
<dbReference type="CDD" id="cd12069">
    <property type="entry name" value="SH3_ARHGAP27"/>
    <property type="match status" value="1"/>
</dbReference>
<comment type="function">
    <text evidence="15">Rho GTPase-activating protein which may be involved in clathrin-mediated endocytosis. GTPase activators for the Rho-type GTPases act by converting them to an inactive GDP-bound state. Has activity toward CDC42 and RAC1.</text>
</comment>
<dbReference type="InterPro" id="IPR001452">
    <property type="entry name" value="SH3_domain"/>
</dbReference>
<dbReference type="Gene3D" id="1.20.58.900">
    <property type="match status" value="1"/>
</dbReference>
<feature type="region of interest" description="Disordered" evidence="21">
    <location>
        <begin position="727"/>
        <end position="802"/>
    </location>
</feature>
<dbReference type="Pfam" id="PF00397">
    <property type="entry name" value="WW"/>
    <property type="match status" value="2"/>
</dbReference>
<evidence type="ECO:0000259" key="26">
    <source>
        <dbReference type="PROSITE" id="PS50826"/>
    </source>
</evidence>
<dbReference type="CDD" id="cd17679">
    <property type="entry name" value="RUN_PLEKHM1"/>
    <property type="match status" value="1"/>
</dbReference>
<reference evidence="28" key="1">
    <citation type="submission" date="2025-08" db="UniProtKB">
        <authorList>
            <consortium name="RefSeq"/>
        </authorList>
    </citation>
    <scope>IDENTIFICATION</scope>
    <source>
        <tissue evidence="28">Epidermis and Blubber</tissue>
    </source>
</reference>
<dbReference type="InterPro" id="IPR037213">
    <property type="entry name" value="Run_dom_sf"/>
</dbReference>
<dbReference type="SUPFAM" id="SSF50729">
    <property type="entry name" value="PH domain-like"/>
    <property type="match status" value="1"/>
</dbReference>
<dbReference type="InterPro" id="IPR008936">
    <property type="entry name" value="Rho_GTPase_activation_prot"/>
</dbReference>
<evidence type="ECO:0000256" key="5">
    <source>
        <dbReference type="ARBA" id="ARBA00022443"/>
    </source>
</evidence>
<dbReference type="GO" id="GO:0007165">
    <property type="term" value="P:signal transduction"/>
    <property type="evidence" value="ECO:0007669"/>
    <property type="project" value="InterPro"/>
</dbReference>
<dbReference type="SUPFAM" id="SSF140741">
    <property type="entry name" value="RUN domain-like"/>
    <property type="match status" value="1"/>
</dbReference>
<dbReference type="GO" id="GO:0005765">
    <property type="term" value="C:lysosomal membrane"/>
    <property type="evidence" value="ECO:0007669"/>
    <property type="project" value="UniProtKB-SubCell"/>
</dbReference>
<feature type="region of interest" description="Disordered" evidence="21">
    <location>
        <begin position="223"/>
        <end position="250"/>
    </location>
</feature>
<feature type="compositionally biased region" description="Low complexity" evidence="21">
    <location>
        <begin position="727"/>
        <end position="738"/>
    </location>
</feature>
<dbReference type="InterPro" id="IPR050729">
    <property type="entry name" value="Rho-GAP"/>
</dbReference>
<feature type="region of interest" description="Disordered" evidence="21">
    <location>
        <begin position="1087"/>
        <end position="1106"/>
    </location>
</feature>
<dbReference type="InterPro" id="IPR001202">
    <property type="entry name" value="WW_dom"/>
</dbReference>
<dbReference type="Gene3D" id="2.20.70.10">
    <property type="match status" value="2"/>
</dbReference>
<keyword evidence="11" id="KW-0967">Endosome</keyword>
<dbReference type="CDD" id="cd04403">
    <property type="entry name" value="RhoGAP_ARHGAP27_15_12_9"/>
    <property type="match status" value="1"/>
</dbReference>
<evidence type="ECO:0000256" key="8">
    <source>
        <dbReference type="ARBA" id="ARBA00022553"/>
    </source>
</evidence>
<evidence type="ECO:0000256" key="19">
    <source>
        <dbReference type="ARBA" id="ARBA00083381"/>
    </source>
</evidence>
<dbReference type="Pfam" id="PF02759">
    <property type="entry name" value="RUN"/>
    <property type="match status" value="1"/>
</dbReference>
<dbReference type="InterPro" id="IPR036020">
    <property type="entry name" value="WW_dom_sf"/>
</dbReference>
<dbReference type="RefSeq" id="XP_036691721.1">
    <property type="nucleotide sequence ID" value="XM_036835826.1"/>
</dbReference>
<dbReference type="PROSITE" id="PS50238">
    <property type="entry name" value="RHOGAP"/>
    <property type="match status" value="1"/>
</dbReference>
<dbReference type="PROSITE" id="PS50826">
    <property type="entry name" value="RUN"/>
    <property type="match status" value="1"/>
</dbReference>
<accession>A0A8B8W3R5</accession>
<dbReference type="Pfam" id="PF00620">
    <property type="entry name" value="RhoGAP"/>
    <property type="match status" value="1"/>
</dbReference>
<dbReference type="InterPro" id="IPR011993">
    <property type="entry name" value="PH-like_dom_sf"/>
</dbReference>
<feature type="compositionally biased region" description="Low complexity" evidence="21">
    <location>
        <begin position="1411"/>
        <end position="1420"/>
    </location>
</feature>
<dbReference type="FunFam" id="2.30.29.30:FF:000206">
    <property type="entry name" value="Rho GTPase activating protein 27"/>
    <property type="match status" value="1"/>
</dbReference>
<evidence type="ECO:0000256" key="7">
    <source>
        <dbReference type="ARBA" id="ARBA00022490"/>
    </source>
</evidence>
<dbReference type="CDD" id="cd00201">
    <property type="entry name" value="WW"/>
    <property type="match status" value="3"/>
</dbReference>
<evidence type="ECO:0000259" key="22">
    <source>
        <dbReference type="PROSITE" id="PS50002"/>
    </source>
</evidence>
<dbReference type="InterPro" id="IPR025258">
    <property type="entry name" value="RH_dom"/>
</dbReference>
<feature type="domain" description="Rho-GAP" evidence="25">
    <location>
        <begin position="1481"/>
        <end position="1670"/>
    </location>
</feature>
<feature type="region of interest" description="Disordered" evidence="21">
    <location>
        <begin position="1255"/>
        <end position="1278"/>
    </location>
</feature>
<comment type="subunit">
    <text evidence="16">Interacts with SH3KBP1/CIN85.</text>
</comment>
<feature type="domain" description="RUN" evidence="26">
    <location>
        <begin position="41"/>
        <end position="191"/>
    </location>
</feature>
<evidence type="ECO:0000313" key="27">
    <source>
        <dbReference type="Proteomes" id="UP000694857"/>
    </source>
</evidence>
<feature type="domain" description="WW" evidence="24">
    <location>
        <begin position="1059"/>
        <end position="1087"/>
    </location>
</feature>
<comment type="subcellular location">
    <subcellularLocation>
        <location evidence="2">Cytoplasm</location>
    </subcellularLocation>
    <subcellularLocation>
        <location evidence="3">Late endosome</location>
    </subcellularLocation>
    <subcellularLocation>
        <location evidence="4">Lysosome membrane</location>
    </subcellularLocation>
    <subcellularLocation>
        <location evidence="1">Membrane</location>
        <topology evidence="1">Peripheral membrane protein</topology>
    </subcellularLocation>
</comment>
<dbReference type="CDD" id="cd13233">
    <property type="entry name" value="PH_ARHGAP9-like"/>
    <property type="match status" value="1"/>
</dbReference>
<evidence type="ECO:0000256" key="16">
    <source>
        <dbReference type="ARBA" id="ARBA00065197"/>
    </source>
</evidence>
<dbReference type="PROSITE" id="PS50002">
    <property type="entry name" value="SH3"/>
    <property type="match status" value="1"/>
</dbReference>
<feature type="domain" description="PH" evidence="23">
    <location>
        <begin position="1281"/>
        <end position="1397"/>
    </location>
</feature>
<dbReference type="PANTHER" id="PTHR23176:SF104">
    <property type="entry name" value="RHO GTPASE-ACTIVATING PROTEIN 27"/>
    <property type="match status" value="1"/>
</dbReference>
<keyword evidence="27" id="KW-1185">Reference proteome</keyword>
<dbReference type="SUPFAM" id="SSF48350">
    <property type="entry name" value="GTPase activation domain, GAP"/>
    <property type="match status" value="1"/>
</dbReference>
<feature type="domain" description="WW" evidence="24">
    <location>
        <begin position="1106"/>
        <end position="1140"/>
    </location>
</feature>
<feature type="region of interest" description="Disordered" evidence="21">
    <location>
        <begin position="358"/>
        <end position="498"/>
    </location>
</feature>
<dbReference type="GO" id="GO:0006897">
    <property type="term" value="P:endocytosis"/>
    <property type="evidence" value="ECO:0007669"/>
    <property type="project" value="UniProtKB-KW"/>
</dbReference>
<dbReference type="PROSITE" id="PS50003">
    <property type="entry name" value="PH_DOMAIN"/>
    <property type="match status" value="1"/>
</dbReference>
<evidence type="ECO:0000256" key="17">
    <source>
        <dbReference type="ARBA" id="ARBA00070255"/>
    </source>
</evidence>
<proteinExistence type="predicted"/>
<evidence type="ECO:0000256" key="21">
    <source>
        <dbReference type="SAM" id="MobiDB-lite"/>
    </source>
</evidence>
<dbReference type="SMART" id="SM00593">
    <property type="entry name" value="RUN"/>
    <property type="match status" value="1"/>
</dbReference>
<sequence length="1673" mass="184764">MLSAVENGLDPRAAIPVIKKKLVGSVKALQKQYVSLDTAVTSEDGDANSMCSALEAVFIHGLHTKHIRAEAGGKRKKSAHQKPLPQPVFWPLLKAVTHNTCVLRLPRHIISELEHLIFVSTDVGRCRAWLRLALNDGLMECYLKLLLQEQARLCEYYQPTALLRDAEEGEFLLSFLQGLTSLSFELSYKSAILNEWTLTPLALSGLCPLSELDPLTTSGAELQRKESLDSISHSSGSEDIEVQHSGHKIRRNRGLTASSLSLDTASSSQLSCSLNSDSCLLQENGSKSPDRSEEPMSCDSDLGTANADDSDLSLQEVLSEFSKAQVNSVPTNRLSQETEVPPLQALLALRGLDTSTPLHFEVPAEPHPAQASPGTRDGDHKQEPLSQAPGPLGWPQPASAQAVPPGSTSGQQPPSPVREATRAVGQGSGQKKPLEEDGPWLSLVVPSPTSPKNTSWISEDDFYRPPQEQPAESPSHASVASPRGTPEPRPGLLSQGPRRSCSMEALDKACVPSPGSRRSKATPTPEHKNFRVVHRRQMGCSRQIGFSFVRPKLCAFSGLYYCDICHQDDASVIPARIIHNWDLTKRPVCRQALKFLTQIRAQPLINLQLVNPSLYEHVERMHLIGRSREQLKLLGDYLGLCRSGALKELSKRLNHRNYLLESPHKYSVADLQQIADGVYEGFLKSLIEFASQHVYHCDLCTQRGFICQICHHHDIIFPFEFDTTVSSCSPRSLQPSSLKPRPRRWQGPNLHTSAGSAQPAHGLREVSPADVSERGGPAEGVRCSSRLGGPDLRAPPPRCPQGHAAAAMAADVEGDVYVLVEHPFEYTGKDGRRVAIQPNERYRLLRRSTEHWWHVRSEPGGRPFYLPAQYVRELPALGHPAPAPQPPTRLPGPADSEPVAYDYRFVRASAPAGPDGAPAEPRGRAGSMCGLARRGAATQRRSLAPCLPSCLYTRPMAPVRPAQSLDDLARTAAPPAGLLGSGGSFKACSVAGSWVCPRPLARSNSENVYEAIQDVRGQPLEQHPEQVDDLPEPVYANVERQPRATSPGAAAAHCPGSVWETHTDAGTGRPYYYNPDTGVTTWESPFEAAEGAASPATSPASVGSHESLETEWGQYWDEESRRVFFYNPLTGETAWEDESEDQPEDEQEMQPGLSPGSPRDRRPPTPETDYPELLTTYPEEDYSPVGSFGEPGPASPLVTPPGWSCHVSQDGQTLYTNNFTQEQWMRLEDQHGKPYFYNPDDASVQWELPQVPVPAPRSIRKSSQDNETPAQASPPEEKIKTLDKAGVLHRTKTVDKGKRLRKKNWSASWTVLEGGILTFFKDSKTSTAGGLRQPSKLSTPEYTVELKGASLAWAPKDKSSKKNVLELRSRDGSEYLIQHDSEAIISTWHKAIAQGIQELSADLPPEEESESSSVDFGSSERLGSWREDEARPGAAVPTPGPGGLESDLSRVRHKLRKFLLRRPTLQSLREKGYIRDQVFGCALAVLCERERSQVPRFVQQCIRTVEARGLDIDGLYRISGNLATIQKLRYKVDHDERLDLDDGRWEDVHVITGALKLFFRELPEPLFPFSHFPQFIAAIKLQDQAQRSRCVRNLVRSLPAPNHDTLRLLFQHLCRVIEHGEQNRMSVQSVAIVFGPTLLRPETEETSMPMTMVFQNQVVELILQQCSDVFPPH</sequence>
<dbReference type="Gene3D" id="1.10.555.10">
    <property type="entry name" value="Rho GTPase activation protein"/>
    <property type="match status" value="1"/>
</dbReference>
<dbReference type="Proteomes" id="UP000694857">
    <property type="component" value="Chromosome 20"/>
</dbReference>
<evidence type="ECO:0000256" key="9">
    <source>
        <dbReference type="ARBA" id="ARBA00022583"/>
    </source>
</evidence>
<evidence type="ECO:0000256" key="20">
    <source>
        <dbReference type="PROSITE-ProRule" id="PRU00192"/>
    </source>
</evidence>
<dbReference type="InterPro" id="IPR004012">
    <property type="entry name" value="Run_dom"/>
</dbReference>
<feature type="region of interest" description="Disordered" evidence="21">
    <location>
        <begin position="1135"/>
        <end position="1204"/>
    </location>
</feature>
<evidence type="ECO:0000256" key="4">
    <source>
        <dbReference type="ARBA" id="ARBA00004656"/>
    </source>
</evidence>
<keyword evidence="8" id="KW-0597">Phosphoprotein</keyword>
<keyword evidence="10" id="KW-0677">Repeat</keyword>
<evidence type="ECO:0000259" key="25">
    <source>
        <dbReference type="PROSITE" id="PS50238"/>
    </source>
</evidence>
<dbReference type="PROSITE" id="PS50020">
    <property type="entry name" value="WW_DOMAIN_2"/>
    <property type="match status" value="3"/>
</dbReference>
<evidence type="ECO:0000256" key="12">
    <source>
        <dbReference type="ARBA" id="ARBA00023006"/>
    </source>
</evidence>
<dbReference type="SUPFAM" id="SSF51045">
    <property type="entry name" value="WW domain"/>
    <property type="match status" value="1"/>
</dbReference>
<evidence type="ECO:0000256" key="11">
    <source>
        <dbReference type="ARBA" id="ARBA00022753"/>
    </source>
</evidence>
<dbReference type="SMART" id="SM00324">
    <property type="entry name" value="RhoGAP"/>
    <property type="match status" value="1"/>
</dbReference>
<feature type="region of interest" description="Disordered" evidence="21">
    <location>
        <begin position="509"/>
        <end position="528"/>
    </location>
</feature>
<evidence type="ECO:0000259" key="24">
    <source>
        <dbReference type="PROSITE" id="PS50020"/>
    </source>
</evidence>
<evidence type="ECO:0000256" key="6">
    <source>
        <dbReference type="ARBA" id="ARBA00022468"/>
    </source>
</evidence>
<dbReference type="PANTHER" id="PTHR23176">
    <property type="entry name" value="RHO/RAC/CDC GTPASE-ACTIVATING PROTEIN"/>
    <property type="match status" value="1"/>
</dbReference>
<evidence type="ECO:0000256" key="18">
    <source>
        <dbReference type="ARBA" id="ARBA00083049"/>
    </source>
</evidence>
<dbReference type="SMART" id="SM01175">
    <property type="entry name" value="DUF4206"/>
    <property type="match status" value="1"/>
</dbReference>
<evidence type="ECO:0000256" key="2">
    <source>
        <dbReference type="ARBA" id="ARBA00004496"/>
    </source>
</evidence>
<feature type="region of interest" description="Disordered" evidence="21">
    <location>
        <begin position="283"/>
        <end position="308"/>
    </location>
</feature>
<keyword evidence="13" id="KW-0472">Membrane</keyword>
<evidence type="ECO:0000259" key="23">
    <source>
        <dbReference type="PROSITE" id="PS50003"/>
    </source>
</evidence>
<dbReference type="FunFam" id="1.10.555.10:FF:000003">
    <property type="entry name" value="Putative rho GTPase-activating protein 12"/>
    <property type="match status" value="1"/>
</dbReference>
<evidence type="ECO:0000256" key="15">
    <source>
        <dbReference type="ARBA" id="ARBA00057721"/>
    </source>
</evidence>
<dbReference type="GO" id="GO:0006914">
    <property type="term" value="P:autophagy"/>
    <property type="evidence" value="ECO:0007669"/>
    <property type="project" value="UniProtKB-KW"/>
</dbReference>
<dbReference type="Pfam" id="PF13901">
    <property type="entry name" value="RH_dom"/>
    <property type="match status" value="1"/>
</dbReference>
<dbReference type="SMART" id="SM00456">
    <property type="entry name" value="WW"/>
    <property type="match status" value="3"/>
</dbReference>
<dbReference type="InterPro" id="IPR036028">
    <property type="entry name" value="SH3-like_dom_sf"/>
</dbReference>
<keyword evidence="7" id="KW-0963">Cytoplasm</keyword>
<evidence type="ECO:0000256" key="10">
    <source>
        <dbReference type="ARBA" id="ARBA00022737"/>
    </source>
</evidence>
<dbReference type="Gene3D" id="2.30.29.30">
    <property type="entry name" value="Pleckstrin-homology domain (PH domain)/Phosphotyrosine-binding domain (PTB)"/>
    <property type="match status" value="1"/>
</dbReference>
<feature type="domain" description="SH3" evidence="22">
    <location>
        <begin position="813"/>
        <end position="876"/>
    </location>
</feature>
<dbReference type="GO" id="GO:0005096">
    <property type="term" value="F:GTPase activator activity"/>
    <property type="evidence" value="ECO:0007669"/>
    <property type="project" value="UniProtKB-KW"/>
</dbReference>
<dbReference type="InterPro" id="IPR000198">
    <property type="entry name" value="RhoGAP_dom"/>
</dbReference>
<dbReference type="Gene3D" id="2.30.30.40">
    <property type="entry name" value="SH3 Domains"/>
    <property type="match status" value="1"/>
</dbReference>
<feature type="domain" description="WW" evidence="24">
    <location>
        <begin position="1224"/>
        <end position="1251"/>
    </location>
</feature>
<evidence type="ECO:0000313" key="28">
    <source>
        <dbReference type="RefSeq" id="XP_036691721.1"/>
    </source>
</evidence>
<keyword evidence="6" id="KW-0343">GTPase activation</keyword>
<evidence type="ECO:0000256" key="14">
    <source>
        <dbReference type="ARBA" id="ARBA00023228"/>
    </source>
</evidence>
<feature type="compositionally biased region" description="Acidic residues" evidence="21">
    <location>
        <begin position="1135"/>
        <end position="1148"/>
    </location>
</feature>
<dbReference type="Pfam" id="PF00169">
    <property type="entry name" value="PH"/>
    <property type="match status" value="1"/>
</dbReference>
<protein>
    <recommendedName>
        <fullName evidence="17">Rho GTPase-activating protein 27</fullName>
    </recommendedName>
    <alternativeName>
        <fullName evidence="18">CIN85-associated multi-domain-containing Rho GTPase-activating protein 1</fullName>
    </alternativeName>
    <alternativeName>
        <fullName evidence="19">Rho-type GTPase-activating protein 27</fullName>
    </alternativeName>
</protein>
<organism evidence="27 28">
    <name type="scientific">Balaenoptera musculus</name>
    <name type="common">Blue whale</name>
    <dbReference type="NCBI Taxonomy" id="9771"/>
    <lineage>
        <taxon>Eukaryota</taxon>
        <taxon>Metazoa</taxon>
        <taxon>Chordata</taxon>
        <taxon>Craniata</taxon>
        <taxon>Vertebrata</taxon>
        <taxon>Euteleostomi</taxon>
        <taxon>Mammalia</taxon>
        <taxon>Eutheria</taxon>
        <taxon>Laurasiatheria</taxon>
        <taxon>Artiodactyla</taxon>
        <taxon>Whippomorpha</taxon>
        <taxon>Cetacea</taxon>
        <taxon>Mysticeti</taxon>
        <taxon>Balaenopteridae</taxon>
        <taxon>Balaenoptera</taxon>
    </lineage>
</organism>
<dbReference type="SMART" id="SM00233">
    <property type="entry name" value="PH"/>
    <property type="match status" value="1"/>
</dbReference>
<gene>
    <name evidence="28" type="primary">LOC118886298</name>
</gene>
<evidence type="ECO:0000256" key="3">
    <source>
        <dbReference type="ARBA" id="ARBA00004603"/>
    </source>
</evidence>
<dbReference type="InterPro" id="IPR001849">
    <property type="entry name" value="PH_domain"/>
</dbReference>
<dbReference type="SUPFAM" id="SSF50044">
    <property type="entry name" value="SH3-domain"/>
    <property type="match status" value="1"/>
</dbReference>
<name>A0A8B8W3R5_BALMU</name>
<evidence type="ECO:0000256" key="13">
    <source>
        <dbReference type="ARBA" id="ARBA00023136"/>
    </source>
</evidence>
<dbReference type="GO" id="GO:0005770">
    <property type="term" value="C:late endosome"/>
    <property type="evidence" value="ECO:0007669"/>
    <property type="project" value="UniProtKB-SubCell"/>
</dbReference>
<keyword evidence="14" id="KW-0458">Lysosome</keyword>
<dbReference type="GeneID" id="118886298"/>
<evidence type="ECO:0000256" key="1">
    <source>
        <dbReference type="ARBA" id="ARBA00004170"/>
    </source>
</evidence>
<keyword evidence="5 20" id="KW-0728">SH3 domain</keyword>
<dbReference type="InterPro" id="IPR047326">
    <property type="entry name" value="RUN_PLEKHM1"/>
</dbReference>
<dbReference type="FunFam" id="2.20.70.10:FF:000061">
    <property type="entry name" value="Rho GTPase activating protein 27"/>
    <property type="match status" value="1"/>
</dbReference>
<keyword evidence="12" id="KW-0072">Autophagy</keyword>
<keyword evidence="9" id="KW-0254">Endocytosis</keyword>